<dbReference type="Pfam" id="PF01757">
    <property type="entry name" value="Acyl_transf_3"/>
    <property type="match status" value="1"/>
</dbReference>
<evidence type="ECO:0000313" key="3">
    <source>
        <dbReference type="EMBL" id="MBB0246862.1"/>
    </source>
</evidence>
<feature type="transmembrane region" description="Helical" evidence="1">
    <location>
        <begin position="20"/>
        <end position="39"/>
    </location>
</feature>
<feature type="transmembrane region" description="Helical" evidence="1">
    <location>
        <begin position="168"/>
        <end position="188"/>
    </location>
</feature>
<feature type="transmembrane region" description="Helical" evidence="1">
    <location>
        <begin position="241"/>
        <end position="259"/>
    </location>
</feature>
<keyword evidence="1" id="KW-0812">Transmembrane</keyword>
<evidence type="ECO:0000256" key="1">
    <source>
        <dbReference type="SAM" id="Phobius"/>
    </source>
</evidence>
<dbReference type="InterPro" id="IPR052734">
    <property type="entry name" value="Nod_factor_acetyltransferase"/>
</dbReference>
<dbReference type="RefSeq" id="WP_182608139.1">
    <property type="nucleotide sequence ID" value="NZ_VKHT01001173.1"/>
</dbReference>
<dbReference type="AlphaFoldDB" id="A0A7W3THB3"/>
<dbReference type="EMBL" id="VKHT01001173">
    <property type="protein sequence ID" value="MBB0246862.1"/>
    <property type="molecule type" value="Genomic_DNA"/>
</dbReference>
<name>A0A7W3THB3_9ACTN</name>
<feature type="transmembrane region" description="Helical" evidence="1">
    <location>
        <begin position="85"/>
        <end position="103"/>
    </location>
</feature>
<accession>A0A7W3THB3</accession>
<feature type="transmembrane region" description="Helical" evidence="1">
    <location>
        <begin position="215"/>
        <end position="234"/>
    </location>
</feature>
<dbReference type="Proteomes" id="UP000538929">
    <property type="component" value="Unassembled WGS sequence"/>
</dbReference>
<sequence length="331" mass="36223">MAATVVLVGHAITPLKDFAGFAWLHTATWALGVPLLALVSGRFSTADPLTGRHARQLVQTVFIPYAAFSLLHTLQIWILRDTVHFFVVNPVPTLWFLLSLLFWRAALPYLAALRFPFTLSVVAAVVVGLVEEVGFSYSASQTVTFLPFFLLGWRIGQGGWHLRAMERIPRSVAAVGTVVPFVGIGLLGDAVDRAWLAMSRPYIRDGLEFTQGVPVRLLALAWGVGAAVCMLRLVPRGRVPFITHLGSGGFYIYLIHPLILRQLYHVDFFSRIDTTAKALLFLVACLAAAALLASPPVRFLARPFVQPRASSLLFRRPTDPPATPPAGRPGP</sequence>
<protein>
    <recommendedName>
        <fullName evidence="2">Acyltransferase 3 domain-containing protein</fullName>
    </recommendedName>
</protein>
<feature type="transmembrane region" description="Helical" evidence="1">
    <location>
        <begin position="110"/>
        <end position="129"/>
    </location>
</feature>
<feature type="transmembrane region" description="Helical" evidence="1">
    <location>
        <begin position="279"/>
        <end position="301"/>
    </location>
</feature>
<feature type="domain" description="Acyltransferase 3" evidence="2">
    <location>
        <begin position="2"/>
        <end position="292"/>
    </location>
</feature>
<proteinExistence type="predicted"/>
<feature type="transmembrane region" description="Helical" evidence="1">
    <location>
        <begin position="60"/>
        <end position="79"/>
    </location>
</feature>
<keyword evidence="1" id="KW-0472">Membrane</keyword>
<feature type="non-terminal residue" evidence="3">
    <location>
        <position position="331"/>
    </location>
</feature>
<dbReference type="PANTHER" id="PTHR37312:SF1">
    <property type="entry name" value="MEMBRANE-BOUND ACYLTRANSFERASE YKRP-RELATED"/>
    <property type="match status" value="1"/>
</dbReference>
<feature type="transmembrane region" description="Helical" evidence="1">
    <location>
        <begin position="135"/>
        <end position="156"/>
    </location>
</feature>
<dbReference type="InterPro" id="IPR002656">
    <property type="entry name" value="Acyl_transf_3_dom"/>
</dbReference>
<evidence type="ECO:0000313" key="4">
    <source>
        <dbReference type="Proteomes" id="UP000538929"/>
    </source>
</evidence>
<comment type="caution">
    <text evidence="3">The sequence shown here is derived from an EMBL/GenBank/DDBJ whole genome shotgun (WGS) entry which is preliminary data.</text>
</comment>
<gene>
    <name evidence="3" type="ORF">FNQ90_22750</name>
</gene>
<dbReference type="GO" id="GO:0016747">
    <property type="term" value="F:acyltransferase activity, transferring groups other than amino-acyl groups"/>
    <property type="evidence" value="ECO:0007669"/>
    <property type="project" value="InterPro"/>
</dbReference>
<dbReference type="PANTHER" id="PTHR37312">
    <property type="entry name" value="MEMBRANE-BOUND ACYLTRANSFERASE YKRP-RELATED"/>
    <property type="match status" value="1"/>
</dbReference>
<organism evidence="3 4">
    <name type="scientific">Streptomyces alkaliphilus</name>
    <dbReference type="NCBI Taxonomy" id="1472722"/>
    <lineage>
        <taxon>Bacteria</taxon>
        <taxon>Bacillati</taxon>
        <taxon>Actinomycetota</taxon>
        <taxon>Actinomycetes</taxon>
        <taxon>Kitasatosporales</taxon>
        <taxon>Streptomycetaceae</taxon>
        <taxon>Streptomyces</taxon>
    </lineage>
</organism>
<evidence type="ECO:0000259" key="2">
    <source>
        <dbReference type="Pfam" id="PF01757"/>
    </source>
</evidence>
<keyword evidence="1" id="KW-1133">Transmembrane helix</keyword>
<keyword evidence="4" id="KW-1185">Reference proteome</keyword>
<reference evidence="4" key="1">
    <citation type="submission" date="2019-10" db="EMBL/GenBank/DDBJ databases">
        <title>Streptomyces sp. nov., a novel actinobacterium isolated from alkaline environment.</title>
        <authorList>
            <person name="Golinska P."/>
        </authorList>
    </citation>
    <scope>NUCLEOTIDE SEQUENCE [LARGE SCALE GENOMIC DNA]</scope>
    <source>
        <strain evidence="4">DSM 42118</strain>
    </source>
</reference>